<gene>
    <name evidence="2" type="ORF">JKILLFL_G8600</name>
</gene>
<comment type="caution">
    <text evidence="2">The sequence shown here is derived from an EMBL/GenBank/DDBJ whole genome shotgun (WGS) entry which is preliminary data.</text>
</comment>
<protein>
    <submittedName>
        <fullName evidence="2">Uncharacterized protein</fullName>
    </submittedName>
</protein>
<reference evidence="2 3" key="1">
    <citation type="submission" date="2020-10" db="EMBL/GenBank/DDBJ databases">
        <authorList>
            <person name="Sedaghatjoo S."/>
        </authorList>
    </citation>
    <scope>NUCLEOTIDE SEQUENCE [LARGE SCALE GENOMIC DNA]</scope>
    <source>
        <strain evidence="2 3">LLFL</strain>
    </source>
</reference>
<keyword evidence="3" id="KW-1185">Reference proteome</keyword>
<feature type="region of interest" description="Disordered" evidence="1">
    <location>
        <begin position="1"/>
        <end position="35"/>
    </location>
</feature>
<sequence length="283" mass="30540">MDASEGAEESRARAGVTPSDKGQEEAVPSWKDLWGQENARAELPDSIAKVGTSSHLATILVSDPAPHGLLEGLDSQVPHSSWLGLIVPPYSLRMNVKGDQTLLFFHSAEGQVGGQQQAGFANGAVGVVLHNSSSSPSSTQARPALHRPFPDGLVALPLRNARDGRKRHALTRSRGNTISQLNNSNAAQVFLADLHARRTLGSSTSVQQEQVSERKMASTSGKDEESYAAFFHSPGLLHPPLKPVVFSNPNRQRIASIKDKHLGQPFEDVDLLMNPLAAWQDSW</sequence>
<evidence type="ECO:0000313" key="2">
    <source>
        <dbReference type="EMBL" id="CAD6951169.1"/>
    </source>
</evidence>
<evidence type="ECO:0000313" key="3">
    <source>
        <dbReference type="Proteomes" id="UP000836404"/>
    </source>
</evidence>
<dbReference type="EMBL" id="CAJHJF010005621">
    <property type="protein sequence ID" value="CAD6951169.1"/>
    <property type="molecule type" value="Genomic_DNA"/>
</dbReference>
<accession>A0A9N8LZM1</accession>
<dbReference type="AlphaFoldDB" id="A0A9N8LZM1"/>
<organism evidence="2 3">
    <name type="scientific">Tilletia laevis</name>
    <dbReference type="NCBI Taxonomy" id="157183"/>
    <lineage>
        <taxon>Eukaryota</taxon>
        <taxon>Fungi</taxon>
        <taxon>Dikarya</taxon>
        <taxon>Basidiomycota</taxon>
        <taxon>Ustilaginomycotina</taxon>
        <taxon>Exobasidiomycetes</taxon>
        <taxon>Tilletiales</taxon>
        <taxon>Tilletiaceae</taxon>
        <taxon>Tilletia</taxon>
    </lineage>
</organism>
<dbReference type="OrthoDB" id="10251508at2759"/>
<name>A0A9N8LZM1_9BASI</name>
<dbReference type="Proteomes" id="UP000836404">
    <property type="component" value="Unassembled WGS sequence"/>
</dbReference>
<feature type="compositionally biased region" description="Basic and acidic residues" evidence="1">
    <location>
        <begin position="211"/>
        <end position="220"/>
    </location>
</feature>
<feature type="region of interest" description="Disordered" evidence="1">
    <location>
        <begin position="201"/>
        <end position="220"/>
    </location>
</feature>
<proteinExistence type="predicted"/>
<evidence type="ECO:0000256" key="1">
    <source>
        <dbReference type="SAM" id="MobiDB-lite"/>
    </source>
</evidence>